<dbReference type="GeneID" id="25258291"/>
<name>A0A098VVD9_9MICR</name>
<comment type="caution">
    <text evidence="2">The sequence shown here is derived from an EMBL/GenBank/DDBJ whole genome shotgun (WGS) entry which is preliminary data.</text>
</comment>
<gene>
    <name evidence="2" type="ORF">DI09_131p30</name>
</gene>
<dbReference type="RefSeq" id="XP_013239255.1">
    <property type="nucleotide sequence ID" value="XM_013383801.1"/>
</dbReference>
<evidence type="ECO:0000256" key="1">
    <source>
        <dbReference type="SAM" id="MobiDB-lite"/>
    </source>
</evidence>
<dbReference type="EMBL" id="JMKJ01000035">
    <property type="protein sequence ID" value="KGG52819.1"/>
    <property type="molecule type" value="Genomic_DNA"/>
</dbReference>
<feature type="region of interest" description="Disordered" evidence="1">
    <location>
        <begin position="58"/>
        <end position="95"/>
    </location>
</feature>
<dbReference type="AlphaFoldDB" id="A0A098VVD9"/>
<keyword evidence="3" id="KW-1185">Reference proteome</keyword>
<dbReference type="HOGENOM" id="CLU_2373256_0_0_1"/>
<evidence type="ECO:0000313" key="2">
    <source>
        <dbReference type="EMBL" id="KGG52819.1"/>
    </source>
</evidence>
<organism evidence="2 3">
    <name type="scientific">Mitosporidium daphniae</name>
    <dbReference type="NCBI Taxonomy" id="1485682"/>
    <lineage>
        <taxon>Eukaryota</taxon>
        <taxon>Fungi</taxon>
        <taxon>Fungi incertae sedis</taxon>
        <taxon>Microsporidia</taxon>
        <taxon>Mitosporidium</taxon>
    </lineage>
</organism>
<reference evidence="2 3" key="1">
    <citation type="submission" date="2014-04" db="EMBL/GenBank/DDBJ databases">
        <title>A new species of microsporidia sheds light on the evolution of extreme parasitism.</title>
        <authorList>
            <person name="Haag K.L."/>
            <person name="James T.Y."/>
            <person name="Larsson R."/>
            <person name="Schaer T.M."/>
            <person name="Refardt D."/>
            <person name="Pombert J.-F."/>
            <person name="Ebert D."/>
        </authorList>
    </citation>
    <scope>NUCLEOTIDE SEQUENCE [LARGE SCALE GENOMIC DNA]</scope>
    <source>
        <strain evidence="2 3">UGP3</strain>
        <tissue evidence="2">Spores</tissue>
    </source>
</reference>
<protein>
    <submittedName>
        <fullName evidence="2">Uncharacterized protein</fullName>
    </submittedName>
</protein>
<sequence>MDEIIPAECACSCLIVVFEGLAFFLTANTFPRCFGNGSFASPNFHVFEPGWITMTLSEGRGGDDTDGKAVWWSPSPSSSKGAATSGANPVPDFHS</sequence>
<feature type="compositionally biased region" description="Polar residues" evidence="1">
    <location>
        <begin position="74"/>
        <end position="87"/>
    </location>
</feature>
<accession>A0A098VVD9</accession>
<dbReference type="VEuPathDB" id="MicrosporidiaDB:DI09_131p30"/>
<dbReference type="Proteomes" id="UP000029725">
    <property type="component" value="Unassembled WGS sequence"/>
</dbReference>
<evidence type="ECO:0000313" key="3">
    <source>
        <dbReference type="Proteomes" id="UP000029725"/>
    </source>
</evidence>
<proteinExistence type="predicted"/>